<accession>A0A3D8PP72</accession>
<dbReference type="Pfam" id="PF20791">
    <property type="entry name" value="Acyl-ACP_TE_C"/>
    <property type="match status" value="1"/>
</dbReference>
<dbReference type="AlphaFoldDB" id="A0A3D8PP72"/>
<keyword evidence="2" id="KW-0444">Lipid biosynthesis</keyword>
<comment type="caution">
    <text evidence="10">The sequence shown here is derived from an EMBL/GenBank/DDBJ whole genome shotgun (WGS) entry which is preliminary data.</text>
</comment>
<protein>
    <submittedName>
        <fullName evidence="10">Acyl-ACP thioesterase</fullName>
    </submittedName>
</protein>
<keyword evidence="11" id="KW-1185">Reference proteome</keyword>
<comment type="similarity">
    <text evidence="1">Belongs to the acyl-ACP thioesterase family.</text>
</comment>
<evidence type="ECO:0000256" key="5">
    <source>
        <dbReference type="ARBA" id="ARBA00022946"/>
    </source>
</evidence>
<proteinExistence type="inferred from homology"/>
<feature type="domain" description="Acyl-ACP thioesterase-like C-terminal" evidence="9">
    <location>
        <begin position="165"/>
        <end position="225"/>
    </location>
</feature>
<evidence type="ECO:0000256" key="1">
    <source>
        <dbReference type="ARBA" id="ARBA00006500"/>
    </source>
</evidence>
<evidence type="ECO:0000256" key="3">
    <source>
        <dbReference type="ARBA" id="ARBA00022801"/>
    </source>
</evidence>
<evidence type="ECO:0000256" key="2">
    <source>
        <dbReference type="ARBA" id="ARBA00022516"/>
    </source>
</evidence>
<dbReference type="SUPFAM" id="SSF54637">
    <property type="entry name" value="Thioesterase/thiol ester dehydrase-isomerase"/>
    <property type="match status" value="2"/>
</dbReference>
<keyword evidence="5" id="KW-0809">Transit peptide</keyword>
<sequence>MEPVSLFQKKYHVDPSNVDFTKSMKLSHLFSSFQDIASLASENQGFGIASLDREFGVSWILVKIRVDIIRYPQMDEEITMETWAQEPGKLEFERDFIVRDGQGEIIVNAVSTWVIMDTKERKLRRTDVISYHTPTAIEERAIDCKLGKLKHYGDLELAYKRVIGYSDIDFNGHLNNSKYVDFIMDCFSLEAHKERGVQSIEVNFKNEALPGDCIVMYKDTTASNENKIYIEGVNEKDKKVVFKSEVKIGLR</sequence>
<name>A0A3D8PP72_9BACI</name>
<dbReference type="CDD" id="cd00586">
    <property type="entry name" value="4HBT"/>
    <property type="match status" value="1"/>
</dbReference>
<dbReference type="GO" id="GO:0016297">
    <property type="term" value="F:fatty acyl-[ACP] hydrolase activity"/>
    <property type="evidence" value="ECO:0007669"/>
    <property type="project" value="InterPro"/>
</dbReference>
<evidence type="ECO:0000259" key="8">
    <source>
        <dbReference type="Pfam" id="PF01643"/>
    </source>
</evidence>
<evidence type="ECO:0000313" key="10">
    <source>
        <dbReference type="EMBL" id="RDW17059.1"/>
    </source>
</evidence>
<feature type="domain" description="Acyl-ACP thioesterase N-terminal hotdog" evidence="8">
    <location>
        <begin position="6"/>
        <end position="125"/>
    </location>
</feature>
<keyword evidence="4" id="KW-0276">Fatty acid metabolism</keyword>
<dbReference type="OrthoDB" id="9801517at2"/>
<keyword evidence="7" id="KW-0275">Fatty acid biosynthesis</keyword>
<dbReference type="InterPro" id="IPR029069">
    <property type="entry name" value="HotDog_dom_sf"/>
</dbReference>
<dbReference type="PANTHER" id="PTHR31727:SF6">
    <property type="entry name" value="OLEOYL-ACYL CARRIER PROTEIN THIOESTERASE 1, CHLOROPLASTIC"/>
    <property type="match status" value="1"/>
</dbReference>
<dbReference type="Pfam" id="PF01643">
    <property type="entry name" value="Acyl-ACP_TE"/>
    <property type="match status" value="1"/>
</dbReference>
<evidence type="ECO:0000256" key="4">
    <source>
        <dbReference type="ARBA" id="ARBA00022832"/>
    </source>
</evidence>
<evidence type="ECO:0000256" key="6">
    <source>
        <dbReference type="ARBA" id="ARBA00023098"/>
    </source>
</evidence>
<reference evidence="11" key="1">
    <citation type="submission" date="2017-11" db="EMBL/GenBank/DDBJ databases">
        <authorList>
            <person name="Zhu W."/>
        </authorList>
    </citation>
    <scope>NUCLEOTIDE SEQUENCE [LARGE SCALE GENOMIC DNA]</scope>
    <source>
        <strain evidence="11">CAU 1183</strain>
    </source>
</reference>
<dbReference type="GO" id="GO:0000036">
    <property type="term" value="F:acyl carrier activity"/>
    <property type="evidence" value="ECO:0007669"/>
    <property type="project" value="TreeGrafter"/>
</dbReference>
<dbReference type="InterPro" id="IPR049427">
    <property type="entry name" value="Acyl-ACP_TE_C"/>
</dbReference>
<evidence type="ECO:0000259" key="9">
    <source>
        <dbReference type="Pfam" id="PF20791"/>
    </source>
</evidence>
<dbReference type="PANTHER" id="PTHR31727">
    <property type="entry name" value="OLEOYL-ACYL CARRIER PROTEIN THIOESTERASE 1, CHLOROPLASTIC"/>
    <property type="match status" value="1"/>
</dbReference>
<dbReference type="Proteomes" id="UP000257143">
    <property type="component" value="Unassembled WGS sequence"/>
</dbReference>
<keyword evidence="6" id="KW-0443">Lipid metabolism</keyword>
<evidence type="ECO:0000256" key="7">
    <source>
        <dbReference type="ARBA" id="ARBA00023160"/>
    </source>
</evidence>
<keyword evidence="3" id="KW-0378">Hydrolase</keyword>
<dbReference type="InterPro" id="IPR045023">
    <property type="entry name" value="FATA/B"/>
</dbReference>
<organism evidence="10 11">
    <name type="scientific">Oceanobacillus arenosus</name>
    <dbReference type="NCBI Taxonomy" id="1229153"/>
    <lineage>
        <taxon>Bacteria</taxon>
        <taxon>Bacillati</taxon>
        <taxon>Bacillota</taxon>
        <taxon>Bacilli</taxon>
        <taxon>Bacillales</taxon>
        <taxon>Bacillaceae</taxon>
        <taxon>Oceanobacillus</taxon>
    </lineage>
</organism>
<dbReference type="EMBL" id="PIOC01000023">
    <property type="protein sequence ID" value="RDW17059.1"/>
    <property type="molecule type" value="Genomic_DNA"/>
</dbReference>
<dbReference type="Gene3D" id="3.10.129.10">
    <property type="entry name" value="Hotdog Thioesterase"/>
    <property type="match status" value="2"/>
</dbReference>
<dbReference type="InterPro" id="IPR002864">
    <property type="entry name" value="Acyl-ACP_thioesterase_NHD"/>
</dbReference>
<evidence type="ECO:0000313" key="11">
    <source>
        <dbReference type="Proteomes" id="UP000257143"/>
    </source>
</evidence>
<gene>
    <name evidence="10" type="ORF">CWR48_15235</name>
</gene>